<keyword evidence="10" id="KW-0249">Electron transport</keyword>
<keyword evidence="13" id="KW-0830">Ubiquinone</keyword>
<feature type="transmembrane region" description="Helical" evidence="18">
    <location>
        <begin position="243"/>
        <end position="260"/>
    </location>
</feature>
<gene>
    <name evidence="19" type="primary">nad2</name>
</gene>
<evidence type="ECO:0000256" key="5">
    <source>
        <dbReference type="ARBA" id="ARBA00022448"/>
    </source>
</evidence>
<organism evidence="19">
    <name type="scientific">Sinentomon erythranum</name>
    <dbReference type="NCBI Taxonomy" id="289455"/>
    <lineage>
        <taxon>Eukaryota</taxon>
        <taxon>Metazoa</taxon>
        <taxon>Ecdysozoa</taxon>
        <taxon>Arthropoda</taxon>
        <taxon>Hexapoda</taxon>
        <taxon>Protura</taxon>
        <taxon>Sinentomata</taxon>
        <taxon>Sinentomidae</taxon>
        <taxon>Sinentomon</taxon>
    </lineage>
</organism>
<dbReference type="GO" id="GO:0005743">
    <property type="term" value="C:mitochondrial inner membrane"/>
    <property type="evidence" value="ECO:0007669"/>
    <property type="project" value="UniProtKB-SubCell"/>
</dbReference>
<evidence type="ECO:0000256" key="13">
    <source>
        <dbReference type="ARBA" id="ARBA00023075"/>
    </source>
</evidence>
<comment type="subcellular location">
    <subcellularLocation>
        <location evidence="1">Mitochondrion inner membrane</location>
        <topology evidence="1">Multi-pass membrane protein</topology>
    </subcellularLocation>
</comment>
<comment type="catalytic activity">
    <reaction evidence="17">
        <text>a ubiquinone + NADH + 5 H(+)(in) = a ubiquinol + NAD(+) + 4 H(+)(out)</text>
        <dbReference type="Rhea" id="RHEA:29091"/>
        <dbReference type="Rhea" id="RHEA-COMP:9565"/>
        <dbReference type="Rhea" id="RHEA-COMP:9566"/>
        <dbReference type="ChEBI" id="CHEBI:15378"/>
        <dbReference type="ChEBI" id="CHEBI:16389"/>
        <dbReference type="ChEBI" id="CHEBI:17976"/>
        <dbReference type="ChEBI" id="CHEBI:57540"/>
        <dbReference type="ChEBI" id="CHEBI:57945"/>
        <dbReference type="EC" id="7.1.1.2"/>
    </reaction>
</comment>
<evidence type="ECO:0000256" key="18">
    <source>
        <dbReference type="SAM" id="Phobius"/>
    </source>
</evidence>
<evidence type="ECO:0000256" key="12">
    <source>
        <dbReference type="ARBA" id="ARBA00023027"/>
    </source>
</evidence>
<feature type="transmembrane region" description="Helical" evidence="18">
    <location>
        <begin position="77"/>
        <end position="96"/>
    </location>
</feature>
<evidence type="ECO:0000256" key="15">
    <source>
        <dbReference type="ARBA" id="ARBA00023136"/>
    </source>
</evidence>
<keyword evidence="5" id="KW-0813">Transport</keyword>
<protein>
    <recommendedName>
        <fullName evidence="4">NADH-ubiquinone oxidoreductase chain 2</fullName>
        <ecNumber evidence="3">7.1.1.2</ecNumber>
    </recommendedName>
    <alternativeName>
        <fullName evidence="16">NADH dehydrogenase subunit 2</fullName>
    </alternativeName>
</protein>
<feature type="transmembrane region" description="Helical" evidence="18">
    <location>
        <begin position="108"/>
        <end position="126"/>
    </location>
</feature>
<feature type="transmembrane region" description="Helical" evidence="18">
    <location>
        <begin position="167"/>
        <end position="189"/>
    </location>
</feature>
<keyword evidence="14 19" id="KW-0496">Mitochondrion</keyword>
<feature type="transmembrane region" description="Helical" evidence="18">
    <location>
        <begin position="280"/>
        <end position="296"/>
    </location>
</feature>
<evidence type="ECO:0000256" key="7">
    <source>
        <dbReference type="ARBA" id="ARBA00022692"/>
    </source>
</evidence>
<dbReference type="GO" id="GO:0008137">
    <property type="term" value="F:NADH dehydrogenase (ubiquinone) activity"/>
    <property type="evidence" value="ECO:0007669"/>
    <property type="project" value="UniProtKB-EC"/>
</dbReference>
<dbReference type="PANTHER" id="PTHR46552:SF1">
    <property type="entry name" value="NADH-UBIQUINONE OXIDOREDUCTASE CHAIN 2"/>
    <property type="match status" value="1"/>
</dbReference>
<comment type="similarity">
    <text evidence="2">Belongs to the complex I subunit 2 family.</text>
</comment>
<proteinExistence type="inferred from homology"/>
<keyword evidence="6" id="KW-0679">Respiratory chain</keyword>
<evidence type="ECO:0000256" key="1">
    <source>
        <dbReference type="ARBA" id="ARBA00004448"/>
    </source>
</evidence>
<keyword evidence="11 18" id="KW-1133">Transmembrane helix</keyword>
<reference evidence="19" key="2">
    <citation type="journal article" date="2011" name="BMC Evol. Biol.">
        <title>The mitochondrial genome of Sinentomon erythranum (Arthropoda: Hexapoda: Protura): an example of highly divergent evolution.</title>
        <authorList>
            <person name="Chen W.J."/>
            <person name="Bu Y."/>
            <person name="Carapelli A."/>
            <person name="Dallai R."/>
            <person name="Li S."/>
            <person name="Yin W.Y."/>
            <person name="Luan Y.X."/>
        </authorList>
    </citation>
    <scope>NUCLEOTIDE SEQUENCE</scope>
</reference>
<dbReference type="AlphaFoldDB" id="G3D5P1"/>
<dbReference type="PANTHER" id="PTHR46552">
    <property type="entry name" value="NADH-UBIQUINONE OXIDOREDUCTASE CHAIN 2"/>
    <property type="match status" value="1"/>
</dbReference>
<evidence type="ECO:0000256" key="6">
    <source>
        <dbReference type="ARBA" id="ARBA00022660"/>
    </source>
</evidence>
<evidence type="ECO:0000256" key="11">
    <source>
        <dbReference type="ARBA" id="ARBA00022989"/>
    </source>
</evidence>
<geneLocation type="mitochondrion" evidence="19"/>
<feature type="transmembrane region" description="Helical" evidence="18">
    <location>
        <begin position="132"/>
        <end position="155"/>
    </location>
</feature>
<evidence type="ECO:0000313" key="19">
    <source>
        <dbReference type="EMBL" id="ADN32968.1"/>
    </source>
</evidence>
<feature type="transmembrane region" description="Helical" evidence="18">
    <location>
        <begin position="209"/>
        <end position="231"/>
    </location>
</feature>
<accession>G3D5P1</accession>
<name>G3D5P1_9HEXA</name>
<evidence type="ECO:0000256" key="2">
    <source>
        <dbReference type="ARBA" id="ARBA00007012"/>
    </source>
</evidence>
<evidence type="ECO:0000256" key="17">
    <source>
        <dbReference type="ARBA" id="ARBA00049551"/>
    </source>
</evidence>
<feature type="transmembrane region" description="Helical" evidence="18">
    <location>
        <begin position="51"/>
        <end position="71"/>
    </location>
</feature>
<evidence type="ECO:0000256" key="3">
    <source>
        <dbReference type="ARBA" id="ARBA00012944"/>
    </source>
</evidence>
<evidence type="ECO:0000256" key="9">
    <source>
        <dbReference type="ARBA" id="ARBA00022967"/>
    </source>
</evidence>
<keyword evidence="15 18" id="KW-0472">Membrane</keyword>
<keyword evidence="12" id="KW-0520">NAD</keyword>
<keyword evidence="9" id="KW-1278">Translocase</keyword>
<keyword evidence="7 18" id="KW-0812">Transmembrane</keyword>
<feature type="transmembrane region" description="Helical" evidence="18">
    <location>
        <begin position="6"/>
        <end position="30"/>
    </location>
</feature>
<dbReference type="GO" id="GO:0006120">
    <property type="term" value="P:mitochondrial electron transport, NADH to ubiquinone"/>
    <property type="evidence" value="ECO:0007669"/>
    <property type="project" value="TreeGrafter"/>
</dbReference>
<keyword evidence="8" id="KW-0999">Mitochondrion inner membrane</keyword>
<sequence length="297" mass="36345">MVKFFYWPFFFLSVFISINSTNWIGVWLGMELNLFSFIMLSFYFNQYSSECCLSYYLVQVISSIFFVFFVFFIDFFYVNFILFVMGVSVASAPFHYWGVLVSGGFKDLSFYFFLTIQSLVPFYFSFNFFNLYLIYFFVFFSIFGILGSINQVYLYQVLFYSSVGHMGWMFFSLFFSFFYFFLYLFVYSLNIFMFISSSFYNIIKVFVKGGFYIVFLFLSLGGMPPFFGFYMKWLIIVESYGDFILFFLIFGVMFNLYVYLRFIYSSINFFFLSWFSFFDYYYFYWFIFFFLFCFMYM</sequence>
<evidence type="ECO:0000256" key="8">
    <source>
        <dbReference type="ARBA" id="ARBA00022792"/>
    </source>
</evidence>
<reference evidence="19" key="1">
    <citation type="submission" date="2010-08" db="EMBL/GenBank/DDBJ databases">
        <authorList>
            <person name="Chen W.-J."/>
            <person name="Bu Y."/>
            <person name="Carapelli A."/>
            <person name="Luan Y.-X."/>
        </authorList>
    </citation>
    <scope>NUCLEOTIDE SEQUENCE</scope>
</reference>
<dbReference type="EMBL" id="HQ199311">
    <property type="protein sequence ID" value="ADN32968.1"/>
    <property type="molecule type" value="Genomic_DNA"/>
</dbReference>
<evidence type="ECO:0000256" key="14">
    <source>
        <dbReference type="ARBA" id="ARBA00023128"/>
    </source>
</evidence>
<dbReference type="InterPro" id="IPR050175">
    <property type="entry name" value="Complex_I_Subunit_2"/>
</dbReference>
<evidence type="ECO:0000256" key="4">
    <source>
        <dbReference type="ARBA" id="ARBA00021008"/>
    </source>
</evidence>
<dbReference type="EC" id="7.1.1.2" evidence="3"/>
<evidence type="ECO:0000256" key="16">
    <source>
        <dbReference type="ARBA" id="ARBA00031028"/>
    </source>
</evidence>
<evidence type="ECO:0000256" key="10">
    <source>
        <dbReference type="ARBA" id="ARBA00022982"/>
    </source>
</evidence>